<dbReference type="Proteomes" id="UP001165590">
    <property type="component" value="Unassembled WGS sequence"/>
</dbReference>
<dbReference type="EMBL" id="JAIFZO010000002">
    <property type="protein sequence ID" value="MCX4232813.1"/>
    <property type="molecule type" value="Genomic_DNA"/>
</dbReference>
<proteinExistence type="predicted"/>
<sequence length="121" mass="13169">MAAQKKTKKTDDSTTEINARTTDGPQDGRFHREYVVPAKSWNGDVGSHEANKVSVLQQALHRGLHPRGDVSFDGQHDHPDGQSLVLPYSVDVLLASEDDQQAQTNTPSKAIERLGGSTHGK</sequence>
<dbReference type="RefSeq" id="WP_267025820.1">
    <property type="nucleotide sequence ID" value="NZ_JAIFZO010000002.1"/>
</dbReference>
<feature type="region of interest" description="Disordered" evidence="1">
    <location>
        <begin position="98"/>
        <end position="121"/>
    </location>
</feature>
<gene>
    <name evidence="2" type="ORF">K3769_08495</name>
</gene>
<name>A0ABT3V3G2_9ACTN</name>
<keyword evidence="3" id="KW-1185">Reference proteome</keyword>
<organism evidence="2 3">
    <name type="scientific">Streptomyces ortus</name>
    <dbReference type="NCBI Taxonomy" id="2867268"/>
    <lineage>
        <taxon>Bacteria</taxon>
        <taxon>Bacillati</taxon>
        <taxon>Actinomycetota</taxon>
        <taxon>Actinomycetes</taxon>
        <taxon>Kitasatosporales</taxon>
        <taxon>Streptomycetaceae</taxon>
        <taxon>Streptomyces</taxon>
    </lineage>
</organism>
<reference evidence="2" key="1">
    <citation type="journal article" date="2022" name="bioRxiv">
        <title>Discovery and biosynthetic assessment of Streptomyces ortus sp nov. isolated from a deep-sea sponge.</title>
        <authorList>
            <person name="Williams S.E."/>
        </authorList>
    </citation>
    <scope>NUCLEOTIDE SEQUENCE</scope>
    <source>
        <strain evidence="2">A15ISP2-DRY2</strain>
    </source>
</reference>
<evidence type="ECO:0000256" key="1">
    <source>
        <dbReference type="SAM" id="MobiDB-lite"/>
    </source>
</evidence>
<protein>
    <submittedName>
        <fullName evidence="2">Uncharacterized protein</fullName>
    </submittedName>
</protein>
<feature type="region of interest" description="Disordered" evidence="1">
    <location>
        <begin position="1"/>
        <end position="30"/>
    </location>
</feature>
<evidence type="ECO:0000313" key="3">
    <source>
        <dbReference type="Proteomes" id="UP001165590"/>
    </source>
</evidence>
<accession>A0ABT3V3G2</accession>
<comment type="caution">
    <text evidence="2">The sequence shown here is derived from an EMBL/GenBank/DDBJ whole genome shotgun (WGS) entry which is preliminary data.</text>
</comment>
<evidence type="ECO:0000313" key="2">
    <source>
        <dbReference type="EMBL" id="MCX4232813.1"/>
    </source>
</evidence>